<keyword evidence="7" id="KW-0456">Lyase</keyword>
<evidence type="ECO:0000256" key="5">
    <source>
        <dbReference type="PIRSR" id="PIRSR015582-2"/>
    </source>
</evidence>
<feature type="binding site" evidence="5">
    <location>
        <position position="120"/>
    </location>
    <ligand>
        <name>Mg(2+)</name>
        <dbReference type="ChEBI" id="CHEBI:18420"/>
    </ligand>
</feature>
<keyword evidence="3 5" id="KW-0460">Magnesium</keyword>
<sequence length="276" mass="29247">MRSKLFVPAIRPELFAKAMASQADAVSFDLEDAVPADRKAQARAHLVEFLREPAALRKTIIVRVNASGTPDFQADLDALAGLPIDLINLPKTESADELRAAASSIARRWPQPPGLLVTIESARGLRHAAAIAGADASVAGLQLGLGDLFEALGIDRRNHANVHAAMYALRMAAAEAGVYAYDSAWGAIEDEAGFRTEAQQARALGFLGKSCIHPRQVALANALFQPTEEEIAAARRIVAAAAEANTRGHGAFVVDGRMIDAPYLRRAQAIVAAADA</sequence>
<evidence type="ECO:0000256" key="4">
    <source>
        <dbReference type="PIRSR" id="PIRSR015582-1"/>
    </source>
</evidence>
<evidence type="ECO:0000259" key="6">
    <source>
        <dbReference type="Pfam" id="PF03328"/>
    </source>
</evidence>
<dbReference type="PANTHER" id="PTHR32308:SF10">
    <property type="entry name" value="CITRATE LYASE SUBUNIT BETA"/>
    <property type="match status" value="1"/>
</dbReference>
<dbReference type="InterPro" id="IPR005000">
    <property type="entry name" value="Aldolase/citrate-lyase_domain"/>
</dbReference>
<organism evidence="7 8">
    <name type="scientific">Pseudoxanthomonas indica</name>
    <dbReference type="NCBI Taxonomy" id="428993"/>
    <lineage>
        <taxon>Bacteria</taxon>
        <taxon>Pseudomonadati</taxon>
        <taxon>Pseudomonadota</taxon>
        <taxon>Gammaproteobacteria</taxon>
        <taxon>Lysobacterales</taxon>
        <taxon>Lysobacteraceae</taxon>
        <taxon>Pseudoxanthomonas</taxon>
    </lineage>
</organism>
<dbReference type="Proteomes" id="UP000190341">
    <property type="component" value="Unassembled WGS sequence"/>
</dbReference>
<feature type="binding site" evidence="5">
    <location>
        <position position="147"/>
    </location>
    <ligand>
        <name>Mg(2+)</name>
        <dbReference type="ChEBI" id="CHEBI:18420"/>
    </ligand>
</feature>
<evidence type="ECO:0000256" key="2">
    <source>
        <dbReference type="ARBA" id="ARBA00022723"/>
    </source>
</evidence>
<dbReference type="PANTHER" id="PTHR32308">
    <property type="entry name" value="LYASE BETA SUBUNIT, PUTATIVE (AFU_ORTHOLOGUE AFUA_4G13030)-RELATED"/>
    <property type="match status" value="1"/>
</dbReference>
<dbReference type="Pfam" id="PF03328">
    <property type="entry name" value="HpcH_HpaI"/>
    <property type="match status" value="1"/>
</dbReference>
<name>A0A1T5K309_9GAMM</name>
<dbReference type="PIRSF" id="PIRSF015582">
    <property type="entry name" value="Cit_lyase_B"/>
    <property type="match status" value="1"/>
</dbReference>
<dbReference type="GO" id="GO:0016829">
    <property type="term" value="F:lyase activity"/>
    <property type="evidence" value="ECO:0007669"/>
    <property type="project" value="UniProtKB-KW"/>
</dbReference>
<evidence type="ECO:0000313" key="7">
    <source>
        <dbReference type="EMBL" id="SKC57940.1"/>
    </source>
</evidence>
<dbReference type="InterPro" id="IPR011206">
    <property type="entry name" value="Citrate_lyase_beta/mcl1/mcl2"/>
</dbReference>
<gene>
    <name evidence="7" type="ORF">SAMN06296058_1309</name>
</gene>
<evidence type="ECO:0000313" key="8">
    <source>
        <dbReference type="Proteomes" id="UP000190341"/>
    </source>
</evidence>
<protein>
    <submittedName>
        <fullName evidence="7">Citrate lyase subunit beta / citryl-CoA lyase</fullName>
    </submittedName>
</protein>
<accession>A0A1T5K309</accession>
<dbReference type="InterPro" id="IPR015813">
    <property type="entry name" value="Pyrv/PenolPyrv_kinase-like_dom"/>
</dbReference>
<dbReference type="GO" id="GO:0006107">
    <property type="term" value="P:oxaloacetate metabolic process"/>
    <property type="evidence" value="ECO:0007669"/>
    <property type="project" value="TreeGrafter"/>
</dbReference>
<evidence type="ECO:0000256" key="1">
    <source>
        <dbReference type="ARBA" id="ARBA00001946"/>
    </source>
</evidence>
<dbReference type="SUPFAM" id="SSF51621">
    <property type="entry name" value="Phosphoenolpyruvate/pyruvate domain"/>
    <property type="match status" value="1"/>
</dbReference>
<dbReference type="Gene3D" id="3.20.20.60">
    <property type="entry name" value="Phosphoenolpyruvate-binding domains"/>
    <property type="match status" value="1"/>
</dbReference>
<dbReference type="EMBL" id="FUZV01000001">
    <property type="protein sequence ID" value="SKC57940.1"/>
    <property type="molecule type" value="Genomic_DNA"/>
</dbReference>
<feature type="domain" description="HpcH/HpaI aldolase/citrate lyase" evidence="6">
    <location>
        <begin position="2"/>
        <end position="214"/>
    </location>
</feature>
<dbReference type="InterPro" id="IPR040442">
    <property type="entry name" value="Pyrv_kinase-like_dom_sf"/>
</dbReference>
<proteinExistence type="predicted"/>
<feature type="binding site" evidence="4">
    <location>
        <position position="63"/>
    </location>
    <ligand>
        <name>substrate</name>
    </ligand>
</feature>
<keyword evidence="8" id="KW-1185">Reference proteome</keyword>
<feature type="binding site" evidence="4">
    <location>
        <position position="120"/>
    </location>
    <ligand>
        <name>substrate</name>
    </ligand>
</feature>
<dbReference type="GO" id="GO:0000287">
    <property type="term" value="F:magnesium ion binding"/>
    <property type="evidence" value="ECO:0007669"/>
    <property type="project" value="TreeGrafter"/>
</dbReference>
<dbReference type="AlphaFoldDB" id="A0A1T5K309"/>
<keyword evidence="2 5" id="KW-0479">Metal-binding</keyword>
<dbReference type="RefSeq" id="WP_079723621.1">
    <property type="nucleotide sequence ID" value="NZ_BMCL01000002.1"/>
</dbReference>
<dbReference type="OrthoDB" id="348111at2"/>
<comment type="cofactor">
    <cofactor evidence="1">
        <name>Mg(2+)</name>
        <dbReference type="ChEBI" id="CHEBI:18420"/>
    </cofactor>
</comment>
<dbReference type="STRING" id="428993.SAMN06296058_1309"/>
<reference evidence="7 8" key="1">
    <citation type="submission" date="2017-02" db="EMBL/GenBank/DDBJ databases">
        <authorList>
            <person name="Peterson S.W."/>
        </authorList>
    </citation>
    <scope>NUCLEOTIDE SEQUENCE [LARGE SCALE GENOMIC DNA]</scope>
    <source>
        <strain evidence="7 8">P15</strain>
    </source>
</reference>
<evidence type="ECO:0000256" key="3">
    <source>
        <dbReference type="ARBA" id="ARBA00022842"/>
    </source>
</evidence>